<keyword evidence="1" id="KW-0560">Oxidoreductase</keyword>
<reference evidence="1 2" key="1">
    <citation type="submission" date="2015-09" db="EMBL/GenBank/DDBJ databases">
        <authorList>
            <consortium name="Swine Surveillance"/>
        </authorList>
    </citation>
    <scope>NUCLEOTIDE SEQUENCE [LARGE SCALE GENOMIC DNA]</scope>
    <source>
        <strain evidence="1 2">CECT 4357</strain>
    </source>
</reference>
<name>A0A0P1FWR2_THAGE</name>
<dbReference type="Proteomes" id="UP000051587">
    <property type="component" value="Unassembled WGS sequence"/>
</dbReference>
<keyword evidence="1" id="KW-0575">Peroxidase</keyword>
<evidence type="ECO:0000313" key="1">
    <source>
        <dbReference type="EMBL" id="CUH63806.1"/>
    </source>
</evidence>
<keyword evidence="2" id="KW-1185">Reference proteome</keyword>
<dbReference type="PANTHER" id="PTHR35446:SF3">
    <property type="entry name" value="CMD DOMAIN-CONTAINING PROTEIN"/>
    <property type="match status" value="1"/>
</dbReference>
<evidence type="ECO:0000313" key="2">
    <source>
        <dbReference type="Proteomes" id="UP000051587"/>
    </source>
</evidence>
<proteinExistence type="predicted"/>
<gene>
    <name evidence="1" type="ORF">TG4357_00902</name>
</gene>
<accession>A0A0P1FWR2</accession>
<dbReference type="InterPro" id="IPR029032">
    <property type="entry name" value="AhpD-like"/>
</dbReference>
<dbReference type="GO" id="GO:0004601">
    <property type="term" value="F:peroxidase activity"/>
    <property type="evidence" value="ECO:0007669"/>
    <property type="project" value="UniProtKB-KW"/>
</dbReference>
<dbReference type="PANTHER" id="PTHR35446">
    <property type="entry name" value="SI:CH211-175M2.5"/>
    <property type="match status" value="1"/>
</dbReference>
<dbReference type="AlphaFoldDB" id="A0A0P1FWR2"/>
<dbReference type="SUPFAM" id="SSF69118">
    <property type="entry name" value="AhpD-like"/>
    <property type="match status" value="1"/>
</dbReference>
<dbReference type="RefSeq" id="WP_175473942.1">
    <property type="nucleotide sequence ID" value="NZ_CP051181.1"/>
</dbReference>
<dbReference type="STRING" id="53501.SAMN04488043_11249"/>
<protein>
    <submittedName>
        <fullName evidence="1">Putative peroxidase-related enzyme</fullName>
    </submittedName>
</protein>
<sequence>MLNFPSHDLDTSPEASKPLLEKSQKAFGRLPGLHKVLAESPQAYEGYQTLHKLFTETDFDAEELTVVWQAINVEHGCHYCVPAHTGIAKMMKVSDALTEALRNEAPLPTAKLEALRTFTVQMVRERGNVSEAQMQAFFDAGYGHRAVLDVILGLAQKTMSNYINHVAETPVDAVFKPLEWQRSDTPLKV</sequence>
<dbReference type="EMBL" id="CYSA01000010">
    <property type="protein sequence ID" value="CUH63806.1"/>
    <property type="molecule type" value="Genomic_DNA"/>
</dbReference>
<organism evidence="1 2">
    <name type="scientific">Thalassovita gelatinovora</name>
    <name type="common">Thalassobius gelatinovorus</name>
    <dbReference type="NCBI Taxonomy" id="53501"/>
    <lineage>
        <taxon>Bacteria</taxon>
        <taxon>Pseudomonadati</taxon>
        <taxon>Pseudomonadota</taxon>
        <taxon>Alphaproteobacteria</taxon>
        <taxon>Rhodobacterales</taxon>
        <taxon>Roseobacteraceae</taxon>
        <taxon>Thalassovita</taxon>
    </lineage>
</organism>
<dbReference type="Gene3D" id="1.20.1290.10">
    <property type="entry name" value="AhpD-like"/>
    <property type="match status" value="1"/>
</dbReference>